<gene>
    <name evidence="7" type="ORF">THII_0963</name>
</gene>
<dbReference type="HOGENOM" id="CLU_003827_13_3_6"/>
<dbReference type="SUPFAM" id="SSF46458">
    <property type="entry name" value="Globin-like"/>
    <property type="match status" value="1"/>
</dbReference>
<organism evidence="7 8">
    <name type="scientific">Thioploca ingrica</name>
    <dbReference type="NCBI Taxonomy" id="40754"/>
    <lineage>
        <taxon>Bacteria</taxon>
        <taxon>Pseudomonadati</taxon>
        <taxon>Pseudomonadota</taxon>
        <taxon>Gammaproteobacteria</taxon>
        <taxon>Thiotrichales</taxon>
        <taxon>Thiotrichaceae</taxon>
        <taxon>Thioploca</taxon>
    </lineage>
</organism>
<dbReference type="STRING" id="40754.THII_0963"/>
<dbReference type="GO" id="GO:0005344">
    <property type="term" value="F:oxygen carrier activity"/>
    <property type="evidence" value="ECO:0007669"/>
    <property type="project" value="UniProtKB-KW"/>
</dbReference>
<evidence type="ECO:0000256" key="3">
    <source>
        <dbReference type="ARBA" id="ARBA00022723"/>
    </source>
</evidence>
<dbReference type="EMBL" id="AP014633">
    <property type="protein sequence ID" value="BAP55260.1"/>
    <property type="molecule type" value="Genomic_DNA"/>
</dbReference>
<dbReference type="GO" id="GO:0008941">
    <property type="term" value="F:nitric oxide dioxygenase NAD(P)H activity"/>
    <property type="evidence" value="ECO:0007669"/>
    <property type="project" value="TreeGrafter"/>
</dbReference>
<evidence type="ECO:0000313" key="7">
    <source>
        <dbReference type="EMBL" id="BAP55260.1"/>
    </source>
</evidence>
<evidence type="ECO:0000313" key="8">
    <source>
        <dbReference type="Proteomes" id="UP000031623"/>
    </source>
</evidence>
<reference evidence="7 8" key="1">
    <citation type="journal article" date="2014" name="ISME J.">
        <title>Ecophysiology of Thioploca ingrica as revealed by the complete genome sequence supplemented with proteomic evidence.</title>
        <authorList>
            <person name="Kojima H."/>
            <person name="Ogura Y."/>
            <person name="Yamamoto N."/>
            <person name="Togashi T."/>
            <person name="Mori H."/>
            <person name="Watanabe T."/>
            <person name="Nemoto F."/>
            <person name="Kurokawa K."/>
            <person name="Hayashi T."/>
            <person name="Fukui M."/>
        </authorList>
    </citation>
    <scope>NUCLEOTIDE SEQUENCE [LARGE SCALE GENOMIC DNA]</scope>
</reference>
<dbReference type="GO" id="GO:0071500">
    <property type="term" value="P:cellular response to nitrosative stress"/>
    <property type="evidence" value="ECO:0007669"/>
    <property type="project" value="TreeGrafter"/>
</dbReference>
<keyword evidence="5" id="KW-0813">Transport</keyword>
<sequence length="136" mass="16061">MNTELIGKSWDKLAGRHEEVMTKFYARFFEEYPDYRRFFPENLDRQMKKMVETMALVARVSDETEVAHPHLVKMGNKHTGYQLRAEDLERFKKVFLTVVGEYCGNDWNGECQKAWVDVFDNHIIPYMVQGLGHTSH</sequence>
<dbReference type="Pfam" id="PF00042">
    <property type="entry name" value="Globin"/>
    <property type="match status" value="1"/>
</dbReference>
<dbReference type="PANTHER" id="PTHR43396">
    <property type="entry name" value="FLAVOHEMOPROTEIN"/>
    <property type="match status" value="1"/>
</dbReference>
<dbReference type="KEGG" id="tig:THII_0963"/>
<evidence type="ECO:0000256" key="2">
    <source>
        <dbReference type="ARBA" id="ARBA00022621"/>
    </source>
</evidence>
<dbReference type="GO" id="GO:0020037">
    <property type="term" value="F:heme binding"/>
    <property type="evidence" value="ECO:0007669"/>
    <property type="project" value="InterPro"/>
</dbReference>
<evidence type="ECO:0000256" key="4">
    <source>
        <dbReference type="ARBA" id="ARBA00023004"/>
    </source>
</evidence>
<dbReference type="PROSITE" id="PS01033">
    <property type="entry name" value="GLOBIN"/>
    <property type="match status" value="1"/>
</dbReference>
<keyword evidence="1 5" id="KW-0349">Heme</keyword>
<name>A0A090AJW7_9GAMM</name>
<feature type="domain" description="Globin" evidence="6">
    <location>
        <begin position="1"/>
        <end position="131"/>
    </location>
</feature>
<dbReference type="Proteomes" id="UP000031623">
    <property type="component" value="Chromosome"/>
</dbReference>
<dbReference type="InterPro" id="IPR012292">
    <property type="entry name" value="Globin/Proto"/>
</dbReference>
<dbReference type="PANTHER" id="PTHR43396:SF3">
    <property type="entry name" value="FLAVOHEMOPROTEIN"/>
    <property type="match status" value="1"/>
</dbReference>
<dbReference type="GO" id="GO:0046210">
    <property type="term" value="P:nitric oxide catabolic process"/>
    <property type="evidence" value="ECO:0007669"/>
    <property type="project" value="TreeGrafter"/>
</dbReference>
<accession>A0A090AJW7</accession>
<evidence type="ECO:0000259" key="6">
    <source>
        <dbReference type="PROSITE" id="PS01033"/>
    </source>
</evidence>
<dbReference type="Gene3D" id="1.10.490.10">
    <property type="entry name" value="Globins"/>
    <property type="match status" value="1"/>
</dbReference>
<keyword evidence="8" id="KW-1185">Reference proteome</keyword>
<evidence type="ECO:0000256" key="5">
    <source>
        <dbReference type="RuleBase" id="RU000356"/>
    </source>
</evidence>
<evidence type="ECO:0000256" key="1">
    <source>
        <dbReference type="ARBA" id="ARBA00022617"/>
    </source>
</evidence>
<keyword evidence="2 5" id="KW-0561">Oxygen transport</keyword>
<dbReference type="GO" id="GO:0071949">
    <property type="term" value="F:FAD binding"/>
    <property type="evidence" value="ECO:0007669"/>
    <property type="project" value="TreeGrafter"/>
</dbReference>
<dbReference type="AlphaFoldDB" id="A0A090AJW7"/>
<dbReference type="InterPro" id="IPR009050">
    <property type="entry name" value="Globin-like_sf"/>
</dbReference>
<dbReference type="OrthoDB" id="9801223at2"/>
<proteinExistence type="inferred from homology"/>
<keyword evidence="4" id="KW-0408">Iron</keyword>
<protein>
    <submittedName>
        <fullName evidence="7">Globin</fullName>
    </submittedName>
</protein>
<dbReference type="GO" id="GO:0046872">
    <property type="term" value="F:metal ion binding"/>
    <property type="evidence" value="ECO:0007669"/>
    <property type="project" value="UniProtKB-KW"/>
</dbReference>
<keyword evidence="3" id="KW-0479">Metal-binding</keyword>
<dbReference type="InterPro" id="IPR000971">
    <property type="entry name" value="Globin"/>
</dbReference>
<comment type="similarity">
    <text evidence="5">Belongs to the globin family.</text>
</comment>
<dbReference type="GO" id="GO:0019825">
    <property type="term" value="F:oxygen binding"/>
    <property type="evidence" value="ECO:0007669"/>
    <property type="project" value="InterPro"/>
</dbReference>